<keyword evidence="2" id="KW-1185">Reference proteome</keyword>
<organism evidence="1 2">
    <name type="scientific">Nesidiocoris tenuis</name>
    <dbReference type="NCBI Taxonomy" id="355587"/>
    <lineage>
        <taxon>Eukaryota</taxon>
        <taxon>Metazoa</taxon>
        <taxon>Ecdysozoa</taxon>
        <taxon>Arthropoda</taxon>
        <taxon>Hexapoda</taxon>
        <taxon>Insecta</taxon>
        <taxon>Pterygota</taxon>
        <taxon>Neoptera</taxon>
        <taxon>Paraneoptera</taxon>
        <taxon>Hemiptera</taxon>
        <taxon>Heteroptera</taxon>
        <taxon>Panheteroptera</taxon>
        <taxon>Cimicomorpha</taxon>
        <taxon>Miridae</taxon>
        <taxon>Dicyphina</taxon>
        <taxon>Nesidiocoris</taxon>
    </lineage>
</organism>
<proteinExistence type="predicted"/>
<evidence type="ECO:0000313" key="1">
    <source>
        <dbReference type="EMBL" id="BES94325.1"/>
    </source>
</evidence>
<reference evidence="1 2" key="1">
    <citation type="submission" date="2023-09" db="EMBL/GenBank/DDBJ databases">
        <title>Nesidiocoris tenuis whole genome shotgun sequence.</title>
        <authorList>
            <person name="Shibata T."/>
            <person name="Shimoda M."/>
            <person name="Kobayashi T."/>
            <person name="Uehara T."/>
        </authorList>
    </citation>
    <scope>NUCLEOTIDE SEQUENCE [LARGE SCALE GENOMIC DNA]</scope>
    <source>
        <strain evidence="1 2">Japan</strain>
    </source>
</reference>
<protein>
    <submittedName>
        <fullName evidence="1">Uncharacterized protein</fullName>
    </submittedName>
</protein>
<gene>
    <name evidence="1" type="ORF">NTJ_07134</name>
</gene>
<evidence type="ECO:0000313" key="2">
    <source>
        <dbReference type="Proteomes" id="UP001307889"/>
    </source>
</evidence>
<name>A0ABN7AQ46_9HEMI</name>
<sequence>MALGRFHNRSTTVNKEYPGRILSSLSSFAGSMANAVLGKLPLVYHPFLLVVVELENKNMVEVELHCRHANLRRSVIYYPMKGGAILLSRAHPPLL</sequence>
<accession>A0ABN7AQ46</accession>
<dbReference type="EMBL" id="AP028913">
    <property type="protein sequence ID" value="BES94325.1"/>
    <property type="molecule type" value="Genomic_DNA"/>
</dbReference>
<dbReference type="Proteomes" id="UP001307889">
    <property type="component" value="Chromosome 5"/>
</dbReference>